<feature type="domain" description="P-type ATPase A" evidence="10">
    <location>
        <begin position="118"/>
        <end position="217"/>
    </location>
</feature>
<reference evidence="11" key="2">
    <citation type="submission" date="2013-09" db="EMBL/GenBank/DDBJ databases">
        <title>Draft genome sequence of Streptococcus infantarius subsp. infantarius ATCC BAA-102.</title>
        <authorList>
            <person name="Sudarsanam P."/>
            <person name="Ley R."/>
            <person name="Guruge J."/>
            <person name="Turnbaugh P.J."/>
            <person name="Mahowald M."/>
            <person name="Liep D."/>
            <person name="Gordon J."/>
        </authorList>
    </citation>
    <scope>NUCLEOTIDE SEQUENCE</scope>
    <source>
        <strain evidence="11">ATCC BAA-102</strain>
    </source>
</reference>
<dbReference type="Pfam" id="PF00702">
    <property type="entry name" value="Hydrolase"/>
    <property type="match status" value="1"/>
</dbReference>
<dbReference type="EC" id="7.2.2.21" evidence="7"/>
<dbReference type="CDD" id="cd07544">
    <property type="entry name" value="P-type_ATPase_HM"/>
    <property type="match status" value="1"/>
</dbReference>
<name>A0ABP2DHD2_9STRE</name>
<evidence type="ECO:0000256" key="2">
    <source>
        <dbReference type="ARBA" id="ARBA00006024"/>
    </source>
</evidence>
<sequence>MKEVNRMSNFKKLLTTLTIALCALVINFILHKPDLAYILVAIAGGIMSLSMLIDMIKTLKSGQYGVDILAISAIIATLLVGDYWASLMILIMLTGGESLEDYASKQASRELRSLLDNSPKIAHRLIGHELEDVPVEALKIGDVVVVRPDEMVPVDGRILRGESDFNEASLTGESKPIEKKVGDNILSGSMNGSNSIQFEVTSLAEDSQYQQLVRLVKESTSNPAPFVRLADRYSIPFTVIAYVIGGFAWFVSKDPVRFAQVLVVASPCPLILAAPVALVAGMSQASKNGIIIRTGTTLEKLSGAKSVAFDKTGTITQGNLAVNQIIAVEGTTEEELIQLAASLEQNSSHILARSLVQYAKSKGITFLPVTSATEVTAQGIIGKISGNEVSVGKPSLIKNFSSENLSKETSIYVGKNDHLLGYITFKDSVRPEAKETMQKLQQMDVENLVMLTGDKDSVAKEIAEQVGINKVFADCLPQDKIKHLKDIGIQDRPVLMVGDGVNDAPALVTADVGIAMGAHGSTAASENADVVIMKDDLSKVVQVIAIAKHTMKIAKQSVLIGLFVCLVLMVIAATGVIPTLLGAILQEVVDTVSILSELRARKNV</sequence>
<dbReference type="InterPro" id="IPR008250">
    <property type="entry name" value="ATPase_P-typ_transduc_dom_A_sf"/>
</dbReference>
<comment type="similarity">
    <text evidence="2 9">Belongs to the cation transport ATPase (P-type) (TC 3.A.3) family. Type IB subfamily.</text>
</comment>
<protein>
    <recommendedName>
        <fullName evidence="7">Cd(2+)-exporting ATPase</fullName>
        <ecNumber evidence="7">7.2.2.21</ecNumber>
    </recommendedName>
</protein>
<evidence type="ECO:0000256" key="8">
    <source>
        <dbReference type="ARBA" id="ARBA00049338"/>
    </source>
</evidence>
<dbReference type="SUPFAM" id="SSF56784">
    <property type="entry name" value="HAD-like"/>
    <property type="match status" value="1"/>
</dbReference>
<evidence type="ECO:0000256" key="3">
    <source>
        <dbReference type="ARBA" id="ARBA00022539"/>
    </source>
</evidence>
<evidence type="ECO:0000313" key="11">
    <source>
        <dbReference type="EMBL" id="EDT47618.1"/>
    </source>
</evidence>
<keyword evidence="9" id="KW-0479">Metal-binding</keyword>
<keyword evidence="9" id="KW-0067">ATP-binding</keyword>
<dbReference type="PRINTS" id="PR00119">
    <property type="entry name" value="CATATPASE"/>
</dbReference>
<dbReference type="InterPro" id="IPR023214">
    <property type="entry name" value="HAD_sf"/>
</dbReference>
<dbReference type="InterPro" id="IPR036412">
    <property type="entry name" value="HAD-like_sf"/>
</dbReference>
<keyword evidence="5 9" id="KW-1133">Transmembrane helix</keyword>
<keyword evidence="3" id="KW-0104">Cadmium</keyword>
<accession>A0ABP2DHD2</accession>
<evidence type="ECO:0000256" key="4">
    <source>
        <dbReference type="ARBA" id="ARBA00022692"/>
    </source>
</evidence>
<dbReference type="NCBIfam" id="TIGR01525">
    <property type="entry name" value="ATPase-IB_hvy"/>
    <property type="match status" value="1"/>
</dbReference>
<dbReference type="PANTHER" id="PTHR48085:SF5">
    <property type="entry name" value="CADMIUM_ZINC-TRANSPORTING ATPASE HMA4-RELATED"/>
    <property type="match status" value="1"/>
</dbReference>
<feature type="transmembrane region" description="Helical" evidence="9">
    <location>
        <begin position="558"/>
        <end position="585"/>
    </location>
</feature>
<comment type="caution">
    <text evidence="11">The sequence shown here is derived from an EMBL/GenBank/DDBJ whole genome shotgun (WGS) entry which is preliminary data.</text>
</comment>
<gene>
    <name evidence="11" type="primary">cadA</name>
    <name evidence="11" type="ORF">STRINF_00981</name>
</gene>
<dbReference type="PANTHER" id="PTHR48085">
    <property type="entry name" value="CADMIUM/ZINC-TRANSPORTING ATPASE HMA2-RELATED"/>
    <property type="match status" value="1"/>
</dbReference>
<evidence type="ECO:0000256" key="6">
    <source>
        <dbReference type="ARBA" id="ARBA00023136"/>
    </source>
</evidence>
<reference evidence="11" key="1">
    <citation type="submission" date="2008-03" db="EMBL/GenBank/DDBJ databases">
        <authorList>
            <person name="Fulton L."/>
            <person name="Clifton S."/>
            <person name="Fulton B."/>
            <person name="Xu J."/>
            <person name="Minx P."/>
            <person name="Pepin K.H."/>
            <person name="Johnson M."/>
            <person name="Thiruvilangam P."/>
            <person name="Bhonagiri V."/>
            <person name="Nash W.E."/>
            <person name="Mardis E.R."/>
            <person name="Wilson R.K."/>
        </authorList>
    </citation>
    <scope>NUCLEOTIDE SEQUENCE [LARGE SCALE GENOMIC DNA]</scope>
    <source>
        <strain evidence="11">ATCC BAA-102</strain>
    </source>
</reference>
<evidence type="ECO:0000256" key="1">
    <source>
        <dbReference type="ARBA" id="ARBA00004141"/>
    </source>
</evidence>
<comment type="subcellular location">
    <subcellularLocation>
        <location evidence="9">Cell membrane</location>
    </subcellularLocation>
    <subcellularLocation>
        <location evidence="1">Membrane</location>
        <topology evidence="1">Multi-pass membrane protein</topology>
    </subcellularLocation>
</comment>
<dbReference type="NCBIfam" id="TIGR01512">
    <property type="entry name" value="ATPase-IB2_Cd"/>
    <property type="match status" value="1"/>
</dbReference>
<keyword evidence="11" id="KW-0378">Hydrolase</keyword>
<evidence type="ECO:0000256" key="7">
    <source>
        <dbReference type="ARBA" id="ARBA00039103"/>
    </source>
</evidence>
<feature type="transmembrane region" description="Helical" evidence="9">
    <location>
        <begin position="68"/>
        <end position="93"/>
    </location>
</feature>
<dbReference type="SUPFAM" id="SSF81665">
    <property type="entry name" value="Calcium ATPase, transmembrane domain M"/>
    <property type="match status" value="1"/>
</dbReference>
<evidence type="ECO:0000256" key="5">
    <source>
        <dbReference type="ARBA" id="ARBA00022989"/>
    </source>
</evidence>
<dbReference type="Gene3D" id="3.40.50.1000">
    <property type="entry name" value="HAD superfamily/HAD-like"/>
    <property type="match status" value="1"/>
</dbReference>
<evidence type="ECO:0000259" key="10">
    <source>
        <dbReference type="Pfam" id="PF00122"/>
    </source>
</evidence>
<dbReference type="EMBL" id="ABJK02000019">
    <property type="protein sequence ID" value="EDT47618.1"/>
    <property type="molecule type" value="Genomic_DNA"/>
</dbReference>
<dbReference type="Pfam" id="PF00122">
    <property type="entry name" value="E1-E2_ATPase"/>
    <property type="match status" value="1"/>
</dbReference>
<dbReference type="InterPro" id="IPR051014">
    <property type="entry name" value="Cation_Transport_ATPase_IB"/>
</dbReference>
<feature type="transmembrane region" description="Helical" evidence="9">
    <location>
        <begin position="233"/>
        <end position="251"/>
    </location>
</feature>
<feature type="transmembrane region" description="Helical" evidence="9">
    <location>
        <begin position="36"/>
        <end position="56"/>
    </location>
</feature>
<dbReference type="Proteomes" id="UP000005602">
    <property type="component" value="Unassembled WGS sequence"/>
</dbReference>
<evidence type="ECO:0000313" key="12">
    <source>
        <dbReference type="Proteomes" id="UP000005602"/>
    </source>
</evidence>
<dbReference type="Gene3D" id="2.70.150.10">
    <property type="entry name" value="Calcium-transporting ATPase, cytoplasmic transduction domain A"/>
    <property type="match status" value="1"/>
</dbReference>
<dbReference type="PROSITE" id="PS00154">
    <property type="entry name" value="ATPASE_E1_E2"/>
    <property type="match status" value="1"/>
</dbReference>
<feature type="transmembrane region" description="Helical" evidence="9">
    <location>
        <begin position="12"/>
        <end position="30"/>
    </location>
</feature>
<dbReference type="InterPro" id="IPR023298">
    <property type="entry name" value="ATPase_P-typ_TM_dom_sf"/>
</dbReference>
<dbReference type="Gene3D" id="3.40.1110.10">
    <property type="entry name" value="Calcium-transporting ATPase, cytoplasmic domain N"/>
    <property type="match status" value="1"/>
</dbReference>
<keyword evidence="9" id="KW-0547">Nucleotide-binding</keyword>
<keyword evidence="4 9" id="KW-0812">Transmembrane</keyword>
<keyword evidence="12" id="KW-1185">Reference proteome</keyword>
<evidence type="ECO:0000256" key="9">
    <source>
        <dbReference type="RuleBase" id="RU362081"/>
    </source>
</evidence>
<organism evidence="11 12">
    <name type="scientific">Streptococcus infantarius subsp. infantarius ATCC BAA-102</name>
    <dbReference type="NCBI Taxonomy" id="471872"/>
    <lineage>
        <taxon>Bacteria</taxon>
        <taxon>Bacillati</taxon>
        <taxon>Bacillota</taxon>
        <taxon>Bacilli</taxon>
        <taxon>Lactobacillales</taxon>
        <taxon>Streptococcaceae</taxon>
        <taxon>Streptococcus</taxon>
    </lineage>
</organism>
<dbReference type="InterPro" id="IPR001757">
    <property type="entry name" value="P_typ_ATPase"/>
</dbReference>
<dbReference type="InterPro" id="IPR059000">
    <property type="entry name" value="ATPase_P-type_domA"/>
</dbReference>
<dbReference type="NCBIfam" id="TIGR01494">
    <property type="entry name" value="ATPase_P-type"/>
    <property type="match status" value="1"/>
</dbReference>
<dbReference type="InterPro" id="IPR018303">
    <property type="entry name" value="ATPase_P-typ_P_site"/>
</dbReference>
<dbReference type="InterPro" id="IPR027256">
    <property type="entry name" value="P-typ_ATPase_IB"/>
</dbReference>
<dbReference type="PRINTS" id="PR00120">
    <property type="entry name" value="HATPASE"/>
</dbReference>
<comment type="catalytic activity">
    <reaction evidence="8">
        <text>Cd(2+)(in) + ATP + H2O = Cd(2+)(out) + ADP + phosphate + H(+)</text>
        <dbReference type="Rhea" id="RHEA:12132"/>
        <dbReference type="ChEBI" id="CHEBI:15377"/>
        <dbReference type="ChEBI" id="CHEBI:15378"/>
        <dbReference type="ChEBI" id="CHEBI:30616"/>
        <dbReference type="ChEBI" id="CHEBI:43474"/>
        <dbReference type="ChEBI" id="CHEBI:48775"/>
        <dbReference type="ChEBI" id="CHEBI:456216"/>
        <dbReference type="EC" id="7.2.2.21"/>
    </reaction>
</comment>
<dbReference type="GO" id="GO:0016787">
    <property type="term" value="F:hydrolase activity"/>
    <property type="evidence" value="ECO:0007669"/>
    <property type="project" value="UniProtKB-KW"/>
</dbReference>
<proteinExistence type="inferred from homology"/>
<dbReference type="InterPro" id="IPR023299">
    <property type="entry name" value="ATPase_P-typ_cyto_dom_N"/>
</dbReference>
<keyword evidence="6 9" id="KW-0472">Membrane</keyword>
<keyword evidence="9" id="KW-1003">Cell membrane</keyword>
<dbReference type="SUPFAM" id="SSF81653">
    <property type="entry name" value="Calcium ATPase, transduction domain A"/>
    <property type="match status" value="1"/>
</dbReference>